<feature type="coiled-coil region" evidence="1">
    <location>
        <begin position="175"/>
        <end position="245"/>
    </location>
</feature>
<dbReference type="GeneID" id="7453133"/>
<feature type="compositionally biased region" description="Polar residues" evidence="2">
    <location>
        <begin position="407"/>
        <end position="423"/>
    </location>
</feature>
<keyword evidence="1" id="KW-0175">Coiled coil</keyword>
<dbReference type="EMBL" id="CM000651">
    <property type="protein sequence ID" value="EED88297.1"/>
    <property type="molecule type" value="Genomic_DNA"/>
</dbReference>
<feature type="coiled-coil region" evidence="1">
    <location>
        <begin position="61"/>
        <end position="88"/>
    </location>
</feature>
<gene>
    <name evidence="3" type="ORF">THAPSDRAFT_25233</name>
</gene>
<feature type="compositionally biased region" description="Polar residues" evidence="2">
    <location>
        <begin position="522"/>
        <end position="542"/>
    </location>
</feature>
<dbReference type="InParanoid" id="B8CE02"/>
<name>B8CE02_THAPS</name>
<reference evidence="3 4" key="2">
    <citation type="journal article" date="2008" name="Nature">
        <title>The Phaeodactylum genome reveals the evolutionary history of diatom genomes.</title>
        <authorList>
            <person name="Bowler C."/>
            <person name="Allen A.E."/>
            <person name="Badger J.H."/>
            <person name="Grimwood J."/>
            <person name="Jabbari K."/>
            <person name="Kuo A."/>
            <person name="Maheswari U."/>
            <person name="Martens C."/>
            <person name="Maumus F."/>
            <person name="Otillar R.P."/>
            <person name="Rayko E."/>
            <person name="Salamov A."/>
            <person name="Vandepoele K."/>
            <person name="Beszteri B."/>
            <person name="Gruber A."/>
            <person name="Heijde M."/>
            <person name="Katinka M."/>
            <person name="Mock T."/>
            <person name="Valentin K."/>
            <person name="Verret F."/>
            <person name="Berges J.A."/>
            <person name="Brownlee C."/>
            <person name="Cadoret J.P."/>
            <person name="Chiovitti A."/>
            <person name="Choi C.J."/>
            <person name="Coesel S."/>
            <person name="De Martino A."/>
            <person name="Detter J.C."/>
            <person name="Durkin C."/>
            <person name="Falciatore A."/>
            <person name="Fournet J."/>
            <person name="Haruta M."/>
            <person name="Huysman M.J."/>
            <person name="Jenkins B.D."/>
            <person name="Jiroutova K."/>
            <person name="Jorgensen R.E."/>
            <person name="Joubert Y."/>
            <person name="Kaplan A."/>
            <person name="Kroger N."/>
            <person name="Kroth P.G."/>
            <person name="La Roche J."/>
            <person name="Lindquist E."/>
            <person name="Lommer M."/>
            <person name="Martin-Jezequel V."/>
            <person name="Lopez P.J."/>
            <person name="Lucas S."/>
            <person name="Mangogna M."/>
            <person name="McGinnis K."/>
            <person name="Medlin L.K."/>
            <person name="Montsant A."/>
            <person name="Oudot-Le Secq M.P."/>
            <person name="Napoli C."/>
            <person name="Obornik M."/>
            <person name="Parker M.S."/>
            <person name="Petit J.L."/>
            <person name="Porcel B.M."/>
            <person name="Poulsen N."/>
            <person name="Robison M."/>
            <person name="Rychlewski L."/>
            <person name="Rynearson T.A."/>
            <person name="Schmutz J."/>
            <person name="Shapiro H."/>
            <person name="Siaut M."/>
            <person name="Stanley M."/>
            <person name="Sussman M.R."/>
            <person name="Taylor A.R."/>
            <person name="Vardi A."/>
            <person name="von Dassow P."/>
            <person name="Vyverman W."/>
            <person name="Willis A."/>
            <person name="Wyrwicz L.S."/>
            <person name="Rokhsar D.S."/>
            <person name="Weissenbach J."/>
            <person name="Armbrust E.V."/>
            <person name="Green B.R."/>
            <person name="Van de Peer Y."/>
            <person name="Grigoriev I.V."/>
        </authorList>
    </citation>
    <scope>NUCLEOTIDE SEQUENCE [LARGE SCALE GENOMIC DNA]</scope>
    <source>
        <strain evidence="3 4">CCMP1335</strain>
    </source>
</reference>
<evidence type="ECO:0000313" key="4">
    <source>
        <dbReference type="Proteomes" id="UP000001449"/>
    </source>
</evidence>
<dbReference type="HOGENOM" id="CLU_439121_0_0_1"/>
<dbReference type="OMA" id="LMRSANH"/>
<evidence type="ECO:0000313" key="3">
    <source>
        <dbReference type="EMBL" id="EED88297.1"/>
    </source>
</evidence>
<protein>
    <submittedName>
        <fullName evidence="3">Uncharacterized protein</fullName>
    </submittedName>
</protein>
<dbReference type="KEGG" id="tps:THAPSDRAFT_25233"/>
<evidence type="ECO:0000256" key="1">
    <source>
        <dbReference type="SAM" id="Coils"/>
    </source>
</evidence>
<evidence type="ECO:0000256" key="2">
    <source>
        <dbReference type="SAM" id="MobiDB-lite"/>
    </source>
</evidence>
<dbReference type="Proteomes" id="UP000001449">
    <property type="component" value="Chromosome 17"/>
</dbReference>
<dbReference type="PaxDb" id="35128-Thaps25233"/>
<dbReference type="RefSeq" id="XP_002294463.1">
    <property type="nucleotide sequence ID" value="XM_002294427.1"/>
</dbReference>
<accession>B8CE02</accession>
<feature type="compositionally biased region" description="Acidic residues" evidence="2">
    <location>
        <begin position="346"/>
        <end position="359"/>
    </location>
</feature>
<organism evidence="3 4">
    <name type="scientific">Thalassiosira pseudonana</name>
    <name type="common">Marine diatom</name>
    <name type="synonym">Cyclotella nana</name>
    <dbReference type="NCBI Taxonomy" id="35128"/>
    <lineage>
        <taxon>Eukaryota</taxon>
        <taxon>Sar</taxon>
        <taxon>Stramenopiles</taxon>
        <taxon>Ochrophyta</taxon>
        <taxon>Bacillariophyta</taxon>
        <taxon>Coscinodiscophyceae</taxon>
        <taxon>Thalassiosirophycidae</taxon>
        <taxon>Thalassiosirales</taxon>
        <taxon>Thalassiosiraceae</taxon>
        <taxon>Thalassiosira</taxon>
    </lineage>
</organism>
<keyword evidence="4" id="KW-1185">Reference proteome</keyword>
<proteinExistence type="predicted"/>
<feature type="region of interest" description="Disordered" evidence="2">
    <location>
        <begin position="276"/>
        <end position="623"/>
    </location>
</feature>
<dbReference type="AlphaFoldDB" id="B8CE02"/>
<reference evidence="3 4" key="1">
    <citation type="journal article" date="2004" name="Science">
        <title>The genome of the diatom Thalassiosira pseudonana: ecology, evolution, and metabolism.</title>
        <authorList>
            <person name="Armbrust E.V."/>
            <person name="Berges J.A."/>
            <person name="Bowler C."/>
            <person name="Green B.R."/>
            <person name="Martinez D."/>
            <person name="Putnam N.H."/>
            <person name="Zhou S."/>
            <person name="Allen A.E."/>
            <person name="Apt K.E."/>
            <person name="Bechner M."/>
            <person name="Brzezinski M.A."/>
            <person name="Chaal B.K."/>
            <person name="Chiovitti A."/>
            <person name="Davis A.K."/>
            <person name="Demarest M.S."/>
            <person name="Detter J.C."/>
            <person name="Glavina T."/>
            <person name="Goodstein D."/>
            <person name="Hadi M.Z."/>
            <person name="Hellsten U."/>
            <person name="Hildebrand M."/>
            <person name="Jenkins B.D."/>
            <person name="Jurka J."/>
            <person name="Kapitonov V.V."/>
            <person name="Kroger N."/>
            <person name="Lau W.W."/>
            <person name="Lane T.W."/>
            <person name="Larimer F.W."/>
            <person name="Lippmeier J.C."/>
            <person name="Lucas S."/>
            <person name="Medina M."/>
            <person name="Montsant A."/>
            <person name="Obornik M."/>
            <person name="Parker M.S."/>
            <person name="Palenik B."/>
            <person name="Pazour G.J."/>
            <person name="Richardson P.M."/>
            <person name="Rynearson T.A."/>
            <person name="Saito M.A."/>
            <person name="Schwartz D.C."/>
            <person name="Thamatrakoln K."/>
            <person name="Valentin K."/>
            <person name="Vardi A."/>
            <person name="Wilkerson F.P."/>
            <person name="Rokhsar D.S."/>
        </authorList>
    </citation>
    <scope>NUCLEOTIDE SEQUENCE [LARGE SCALE GENOMIC DNA]</scope>
    <source>
        <strain evidence="3 4">CCMP1335</strain>
    </source>
</reference>
<feature type="compositionally biased region" description="Basic and acidic residues" evidence="2">
    <location>
        <begin position="605"/>
        <end position="623"/>
    </location>
</feature>
<sequence length="623" mass="68198">MSSLASDDSPQSMEQSLLHTMLSERDAQITTLTHSLHTTHEHLHSLQKELSLKSQMRKMQREEHSNTIKKLKEEHGEQRRLLARFEQNVKGGGGLRVHEYAALMRSANHPSQVESSYVIRLQAQLCRAMHSLGVMESQLALVKENCSSLIKFMKEDLSHLVDDRTRREIELMNTLAMADAEKRALQDEMAKKLSEQEDLLESVRDEYEELGLEYDEEEVHRALEVKMLVEQIEKVRVEKERVEKELLQGLLEREEGIGRLKREVAALDLELTALKGGEEEDLSGENGASESCQPNEEEEKPTTANETDVSESNVDEKQSESATEAEVQKPPSDDNASVSDNYADGEQNDASENNGEEETPQVLTTKETEDQSPADALVDNDTIATNEATSEPAAGNNNDDDDGDVSALTSQLKETTVEETIQSGAEKEVAPPPPGGKSNSSAIEYESMEESAGVNNSDEEVASADDISRYESPAKETTSGGELESVNEGNDDDMKEGLTPSADDAILPNEASVLLVEENAEESNTTNQSNVQDATNVAMNDTESIDEVLVQDDSVKPDSNEGGCTPVLDPSPSSPEVEGDSIPPDASVSEPAPLTESENGPNGKETSHSMEEKDVEMKPSEDG</sequence>
<feature type="compositionally biased region" description="Polar residues" evidence="2">
    <location>
        <begin position="302"/>
        <end position="312"/>
    </location>
</feature>
<dbReference type="eggNOG" id="ENOG502T24M">
    <property type="taxonomic scope" value="Eukaryota"/>
</dbReference>